<dbReference type="Proteomes" id="UP000190541">
    <property type="component" value="Unassembled WGS sequence"/>
</dbReference>
<dbReference type="PANTHER" id="PTHR37299">
    <property type="entry name" value="TRANSCRIPTIONAL REGULATOR-RELATED"/>
    <property type="match status" value="1"/>
</dbReference>
<protein>
    <submittedName>
        <fullName evidence="4">Two component transcriptional regulator, LytTR family</fullName>
    </submittedName>
</protein>
<reference evidence="4 5" key="1">
    <citation type="submission" date="2017-02" db="EMBL/GenBank/DDBJ databases">
        <authorList>
            <person name="Peterson S.W."/>
        </authorList>
    </citation>
    <scope>NUCLEOTIDE SEQUENCE [LARGE SCALE GENOMIC DNA]</scope>
    <source>
        <strain evidence="4 5">DSM 22899</strain>
    </source>
</reference>
<keyword evidence="5" id="KW-1185">Reference proteome</keyword>
<evidence type="ECO:0000256" key="1">
    <source>
        <dbReference type="PROSITE-ProRule" id="PRU00169"/>
    </source>
</evidence>
<dbReference type="SMART" id="SM00850">
    <property type="entry name" value="LytTR"/>
    <property type="match status" value="1"/>
</dbReference>
<evidence type="ECO:0000259" key="2">
    <source>
        <dbReference type="PROSITE" id="PS50110"/>
    </source>
</evidence>
<dbReference type="Gene3D" id="2.40.50.1020">
    <property type="entry name" value="LytTr DNA-binding domain"/>
    <property type="match status" value="1"/>
</dbReference>
<dbReference type="Gene3D" id="3.40.50.2300">
    <property type="match status" value="1"/>
</dbReference>
<dbReference type="Pfam" id="PF04397">
    <property type="entry name" value="LytTR"/>
    <property type="match status" value="1"/>
</dbReference>
<dbReference type="GO" id="GO:0000156">
    <property type="term" value="F:phosphorelay response regulator activity"/>
    <property type="evidence" value="ECO:0007669"/>
    <property type="project" value="InterPro"/>
</dbReference>
<dbReference type="Pfam" id="PF00072">
    <property type="entry name" value="Response_reg"/>
    <property type="match status" value="1"/>
</dbReference>
<proteinExistence type="predicted"/>
<dbReference type="SUPFAM" id="SSF52172">
    <property type="entry name" value="CheY-like"/>
    <property type="match status" value="1"/>
</dbReference>
<dbReference type="EMBL" id="FUYS01000015">
    <property type="protein sequence ID" value="SKB94984.1"/>
    <property type="molecule type" value="Genomic_DNA"/>
</dbReference>
<dbReference type="InterPro" id="IPR011006">
    <property type="entry name" value="CheY-like_superfamily"/>
</dbReference>
<dbReference type="STRING" id="623280.SAMN05660226_03981"/>
<dbReference type="InterPro" id="IPR001789">
    <property type="entry name" value="Sig_transdc_resp-reg_receiver"/>
</dbReference>
<evidence type="ECO:0000259" key="3">
    <source>
        <dbReference type="PROSITE" id="PS50930"/>
    </source>
</evidence>
<evidence type="ECO:0000313" key="4">
    <source>
        <dbReference type="EMBL" id="SKB94984.1"/>
    </source>
</evidence>
<dbReference type="RefSeq" id="WP_079718584.1">
    <property type="nucleotide sequence ID" value="NZ_FUYS01000015.1"/>
</dbReference>
<feature type="domain" description="HTH LytTR-type" evidence="3">
    <location>
        <begin position="130"/>
        <end position="231"/>
    </location>
</feature>
<dbReference type="InterPro" id="IPR007492">
    <property type="entry name" value="LytTR_DNA-bd_dom"/>
</dbReference>
<organism evidence="4 5">
    <name type="scientific">Parapedobacter luteus</name>
    <dbReference type="NCBI Taxonomy" id="623280"/>
    <lineage>
        <taxon>Bacteria</taxon>
        <taxon>Pseudomonadati</taxon>
        <taxon>Bacteroidota</taxon>
        <taxon>Sphingobacteriia</taxon>
        <taxon>Sphingobacteriales</taxon>
        <taxon>Sphingobacteriaceae</taxon>
        <taxon>Parapedobacter</taxon>
    </lineage>
</organism>
<sequence>MINCIVIDDEPLAQENLVNQISKIPDLKLLGVFDSALDALPLISKGKVALVFCDIQMPDISGVSFLKSLKKSPLFIFVTGDPNYAIESYELDVLDYVLKPFGIDRLLKSVNKARALLEAQKTNLPDRDFLIIKDRSLNIIMPYNEIFFIKSDKDYVKMSTVEKDYIMYGRLSEIEESLSSTRQFLRVQKSYIVNLDFAKTVDGSCIKMKGNIKDIPIGGQYKAELYRRLGISSGEIS</sequence>
<dbReference type="PROSITE" id="PS50930">
    <property type="entry name" value="HTH_LYTTR"/>
    <property type="match status" value="1"/>
</dbReference>
<evidence type="ECO:0000313" key="5">
    <source>
        <dbReference type="Proteomes" id="UP000190541"/>
    </source>
</evidence>
<dbReference type="OrthoDB" id="9787344at2"/>
<name>A0A1T5FFJ9_9SPHI</name>
<feature type="domain" description="Response regulatory" evidence="2">
    <location>
        <begin position="3"/>
        <end position="114"/>
    </location>
</feature>
<gene>
    <name evidence="4" type="ORF">SAMN05660226_03981</name>
</gene>
<dbReference type="SMART" id="SM00448">
    <property type="entry name" value="REC"/>
    <property type="match status" value="1"/>
</dbReference>
<feature type="modified residue" description="4-aspartylphosphate" evidence="1">
    <location>
        <position position="54"/>
    </location>
</feature>
<dbReference type="AlphaFoldDB" id="A0A1T5FFJ9"/>
<dbReference type="InterPro" id="IPR046947">
    <property type="entry name" value="LytR-like"/>
</dbReference>
<dbReference type="PANTHER" id="PTHR37299:SF1">
    <property type="entry name" value="STAGE 0 SPORULATION PROTEIN A HOMOLOG"/>
    <property type="match status" value="1"/>
</dbReference>
<dbReference type="GO" id="GO:0003677">
    <property type="term" value="F:DNA binding"/>
    <property type="evidence" value="ECO:0007669"/>
    <property type="project" value="InterPro"/>
</dbReference>
<dbReference type="PROSITE" id="PS50110">
    <property type="entry name" value="RESPONSE_REGULATORY"/>
    <property type="match status" value="1"/>
</dbReference>
<accession>A0A1T5FFJ9</accession>
<keyword evidence="1" id="KW-0597">Phosphoprotein</keyword>